<dbReference type="Proteomes" id="UP001295794">
    <property type="component" value="Unassembled WGS sequence"/>
</dbReference>
<dbReference type="InterPro" id="IPR011613">
    <property type="entry name" value="GH15-like"/>
</dbReference>
<keyword evidence="5" id="KW-0325">Glycoprotein</keyword>
<keyword evidence="4 9" id="KW-0378">Hydrolase</keyword>
<dbReference type="GO" id="GO:2001070">
    <property type="term" value="F:starch binding"/>
    <property type="evidence" value="ECO:0007669"/>
    <property type="project" value="InterPro"/>
</dbReference>
<dbReference type="InterPro" id="IPR012341">
    <property type="entry name" value="6hp_glycosidase-like_sf"/>
</dbReference>
<dbReference type="SUPFAM" id="SSF49452">
    <property type="entry name" value="Starch-binding domain-like"/>
    <property type="match status" value="1"/>
</dbReference>
<evidence type="ECO:0000256" key="2">
    <source>
        <dbReference type="ARBA" id="ARBA00006188"/>
    </source>
</evidence>
<sequence length="600" mass="63546">MRVSTVLVGFVACVFAQTTVDQYVATESPIAKAGLFANIGPSGSKSQGAKAGVVIASPSTTNPNYLFTWTRDSSLVFKYIIDQFVSGQDTTLLGQIQNFVSAESILQQYQTPAALYQLAASANLITTSTRRLSPVLGEGMQLVKNDASGYQTPSRPQRDGPALRATSIIEYANWVLKNTSASNVLSTLWPIIKLDLDYVAADWNQTTFDLWEEVNSSSFFTTAVQHRALREGAALAKALGQTAVISNYLAQADNLLCFLQSYWNPTSGYITANTGGGRSGKDANTALASIHTFDPAAGCDATTFQPCSDKALSSLKVYVDSFRSIYSINSGIASNAAVATGRYPEDSYMGGNPWYLTTAAVAEQLYDALIVWKAQGSLNVTSTSLAFFQQFLPSVTAGSYASSTSTFTTLTTAVKTFADGFLAIDQKYTPSNGGLAEQYSRSNGSPLSAVDLTWSYAAILTAFSARAGNASPGWGAAGLSVPSVCQTSGSGSGGSSGGGGGSAGTVAVTFNVVATTVFGENIYLVGNVDALQGWNTNNALLMPNPNYPTWSITVNLPASSDIQYKYIRKVNGNFESWESGNNNEFTSPASGTFVTHDTWH</sequence>
<comment type="similarity">
    <text evidence="2 9">Belongs to the glycosyl hydrolase 15 family.</text>
</comment>
<dbReference type="SMART" id="SM01065">
    <property type="entry name" value="CBM_2"/>
    <property type="match status" value="1"/>
</dbReference>
<dbReference type="EMBL" id="CAVNYO010000405">
    <property type="protein sequence ID" value="CAK5276164.1"/>
    <property type="molecule type" value="Genomic_DNA"/>
</dbReference>
<evidence type="ECO:0000256" key="10">
    <source>
        <dbReference type="PIRSR" id="PIRSR001031-1"/>
    </source>
</evidence>
<gene>
    <name evidence="13" type="ORF">MYCIT1_LOCUS24280</name>
</gene>
<evidence type="ECO:0000313" key="13">
    <source>
        <dbReference type="EMBL" id="CAK5276164.1"/>
    </source>
</evidence>
<dbReference type="PANTHER" id="PTHR31616:SF12">
    <property type="entry name" value="GLUCOAMYLASE"/>
    <property type="match status" value="1"/>
</dbReference>
<comment type="catalytic activity">
    <reaction evidence="1 9">
        <text>Hydrolysis of terminal (1-&gt;4)-linked alpha-D-glucose residues successively from non-reducing ends of the chains with release of beta-D-glucose.</text>
        <dbReference type="EC" id="3.2.1.3"/>
    </reaction>
</comment>
<feature type="active site" description="Proton acceptor" evidence="10">
    <location>
        <position position="209"/>
    </location>
</feature>
<dbReference type="PANTHER" id="PTHR31616">
    <property type="entry name" value="TREHALASE"/>
    <property type="match status" value="1"/>
</dbReference>
<feature type="domain" description="CBM20" evidence="12">
    <location>
        <begin position="500"/>
        <end position="600"/>
    </location>
</feature>
<feature type="chain" id="PRO_5041948567" description="Glucoamylase" evidence="11">
    <location>
        <begin position="17"/>
        <end position="600"/>
    </location>
</feature>
<dbReference type="EC" id="3.2.1.3" evidence="9"/>
<evidence type="ECO:0000256" key="9">
    <source>
        <dbReference type="PIRNR" id="PIRNR001031"/>
    </source>
</evidence>
<dbReference type="PRINTS" id="PR00736">
    <property type="entry name" value="GLHYDRLASE15"/>
</dbReference>
<dbReference type="FunFam" id="1.50.10.10:FF:000018">
    <property type="entry name" value="Glucoamylase"/>
    <property type="match status" value="1"/>
</dbReference>
<name>A0AAD2HGB5_9AGAR</name>
<evidence type="ECO:0000313" key="14">
    <source>
        <dbReference type="Proteomes" id="UP001295794"/>
    </source>
</evidence>
<proteinExistence type="inferred from homology"/>
<evidence type="ECO:0000256" key="4">
    <source>
        <dbReference type="ARBA" id="ARBA00022801"/>
    </source>
</evidence>
<dbReference type="InterPro" id="IPR013784">
    <property type="entry name" value="Carb-bd-like_fold"/>
</dbReference>
<dbReference type="SUPFAM" id="SSF48208">
    <property type="entry name" value="Six-hairpin glycosidases"/>
    <property type="match status" value="1"/>
</dbReference>
<dbReference type="InterPro" id="IPR002044">
    <property type="entry name" value="CBM20"/>
</dbReference>
<evidence type="ECO:0000256" key="11">
    <source>
        <dbReference type="SAM" id="SignalP"/>
    </source>
</evidence>
<protein>
    <recommendedName>
        <fullName evidence="9">Glucoamylase</fullName>
        <ecNumber evidence="9">3.2.1.3</ecNumber>
    </recommendedName>
    <alternativeName>
        <fullName evidence="9">1,4-alpha-D-glucan glucohydrolase</fullName>
    </alternativeName>
    <alternativeName>
        <fullName evidence="9">Glucan 1,4-alpha-glucosidase</fullName>
    </alternativeName>
</protein>
<evidence type="ECO:0000256" key="3">
    <source>
        <dbReference type="ARBA" id="ARBA00022729"/>
    </source>
</evidence>
<dbReference type="InterPro" id="IPR008928">
    <property type="entry name" value="6-hairpin_glycosidase_sf"/>
</dbReference>
<dbReference type="GO" id="GO:0000324">
    <property type="term" value="C:fungal-type vacuole"/>
    <property type="evidence" value="ECO:0007669"/>
    <property type="project" value="TreeGrafter"/>
</dbReference>
<feature type="signal peptide" evidence="11">
    <location>
        <begin position="1"/>
        <end position="16"/>
    </location>
</feature>
<evidence type="ECO:0000256" key="5">
    <source>
        <dbReference type="ARBA" id="ARBA00023180"/>
    </source>
</evidence>
<organism evidence="13 14">
    <name type="scientific">Mycena citricolor</name>
    <dbReference type="NCBI Taxonomy" id="2018698"/>
    <lineage>
        <taxon>Eukaryota</taxon>
        <taxon>Fungi</taxon>
        <taxon>Dikarya</taxon>
        <taxon>Basidiomycota</taxon>
        <taxon>Agaricomycotina</taxon>
        <taxon>Agaricomycetes</taxon>
        <taxon>Agaricomycetidae</taxon>
        <taxon>Agaricales</taxon>
        <taxon>Marasmiineae</taxon>
        <taxon>Mycenaceae</taxon>
        <taxon>Mycena</taxon>
    </lineage>
</organism>
<keyword evidence="3 11" id="KW-0732">Signal</keyword>
<reference evidence="13" key="1">
    <citation type="submission" date="2023-11" db="EMBL/GenBank/DDBJ databases">
        <authorList>
            <person name="De Vega J J."/>
            <person name="De Vega J J."/>
        </authorList>
    </citation>
    <scope>NUCLEOTIDE SEQUENCE</scope>
</reference>
<comment type="caution">
    <text evidence="13">The sequence shown here is derived from an EMBL/GenBank/DDBJ whole genome shotgun (WGS) entry which is preliminary data.</text>
</comment>
<dbReference type="InterPro" id="IPR013783">
    <property type="entry name" value="Ig-like_fold"/>
</dbReference>
<dbReference type="InterPro" id="IPR000165">
    <property type="entry name" value="Glucoamylase"/>
</dbReference>
<keyword evidence="8 9" id="KW-0624">Polysaccharide degradation</keyword>
<keyword evidence="7 9" id="KW-0326">Glycosidase</keyword>
<dbReference type="CDD" id="cd05808">
    <property type="entry name" value="CBM20_alpha_amylase"/>
    <property type="match status" value="1"/>
</dbReference>
<evidence type="ECO:0000256" key="1">
    <source>
        <dbReference type="ARBA" id="ARBA00001863"/>
    </source>
</evidence>
<dbReference type="Pfam" id="PF00723">
    <property type="entry name" value="Glyco_hydro_15"/>
    <property type="match status" value="1"/>
</dbReference>
<dbReference type="InterPro" id="IPR008291">
    <property type="entry name" value="Glucoamylase_SBD"/>
</dbReference>
<evidence type="ECO:0000256" key="7">
    <source>
        <dbReference type="ARBA" id="ARBA00023295"/>
    </source>
</evidence>
<evidence type="ECO:0000256" key="6">
    <source>
        <dbReference type="ARBA" id="ARBA00023277"/>
    </source>
</evidence>
<dbReference type="Gene3D" id="1.50.10.10">
    <property type="match status" value="1"/>
</dbReference>
<accession>A0AAD2HGB5</accession>
<dbReference type="GO" id="GO:0000272">
    <property type="term" value="P:polysaccharide catabolic process"/>
    <property type="evidence" value="ECO:0007669"/>
    <property type="project" value="UniProtKB-KW"/>
</dbReference>
<keyword evidence="14" id="KW-1185">Reference proteome</keyword>
<feature type="active site" description="Proton donor" evidence="10">
    <location>
        <position position="212"/>
    </location>
</feature>
<dbReference type="Pfam" id="PF00686">
    <property type="entry name" value="CBM_20"/>
    <property type="match status" value="1"/>
</dbReference>
<dbReference type="Gene3D" id="2.60.40.10">
    <property type="entry name" value="Immunoglobulins"/>
    <property type="match status" value="1"/>
</dbReference>
<keyword evidence="6 9" id="KW-0119">Carbohydrate metabolism</keyword>
<dbReference type="PROSITE" id="PS51166">
    <property type="entry name" value="CBM20"/>
    <property type="match status" value="1"/>
</dbReference>
<evidence type="ECO:0000259" key="12">
    <source>
        <dbReference type="PROSITE" id="PS51166"/>
    </source>
</evidence>
<dbReference type="GO" id="GO:0004339">
    <property type="term" value="F:glucan 1,4-alpha-glucosidase activity"/>
    <property type="evidence" value="ECO:0007669"/>
    <property type="project" value="UniProtKB-EC"/>
</dbReference>
<dbReference type="AlphaFoldDB" id="A0AAD2HGB5"/>
<dbReference type="PIRSF" id="PIRSF001031">
    <property type="entry name" value="Glu-a-glcsd_SBD"/>
    <property type="match status" value="1"/>
</dbReference>
<evidence type="ECO:0000256" key="8">
    <source>
        <dbReference type="ARBA" id="ARBA00023326"/>
    </source>
</evidence>